<evidence type="ECO:0000313" key="1">
    <source>
        <dbReference type="EMBL" id="MBP1999759.1"/>
    </source>
</evidence>
<reference evidence="1 2" key="1">
    <citation type="submission" date="2021-03" db="EMBL/GenBank/DDBJ databases">
        <title>Genomic Encyclopedia of Type Strains, Phase IV (KMG-IV): sequencing the most valuable type-strain genomes for metagenomic binning, comparative biology and taxonomic classification.</title>
        <authorList>
            <person name="Goeker M."/>
        </authorList>
    </citation>
    <scope>NUCLEOTIDE SEQUENCE [LARGE SCALE GENOMIC DNA]</scope>
    <source>
        <strain evidence="1 2">DSM 26806</strain>
    </source>
</reference>
<name>A0ABS4JDH7_9BACL</name>
<gene>
    <name evidence="1" type="ORF">J2Z69_000778</name>
</gene>
<accession>A0ABS4JDH7</accession>
<dbReference type="RefSeq" id="WP_209859273.1">
    <property type="nucleotide sequence ID" value="NZ_JAGGLD010000001.1"/>
</dbReference>
<keyword evidence="2" id="KW-1185">Reference proteome</keyword>
<protein>
    <submittedName>
        <fullName evidence="1">Methyl-accepting chemotaxis protein</fullName>
    </submittedName>
</protein>
<dbReference type="InterPro" id="IPR016024">
    <property type="entry name" value="ARM-type_fold"/>
</dbReference>
<dbReference type="Proteomes" id="UP001519288">
    <property type="component" value="Unassembled WGS sequence"/>
</dbReference>
<dbReference type="EMBL" id="JAGGLD010000001">
    <property type="protein sequence ID" value="MBP1999759.1"/>
    <property type="molecule type" value="Genomic_DNA"/>
</dbReference>
<proteinExistence type="predicted"/>
<dbReference type="SUPFAM" id="SSF48371">
    <property type="entry name" value="ARM repeat"/>
    <property type="match status" value="1"/>
</dbReference>
<sequence length="786" mass="85368">MSSVGRVDLDIGMNYGPFQQQLNGIAGTATNLVGGAFKSLGGIIAGAFAIHGLVEFGREAINLASDLQEVQNVVDVTFGSMAQDINNWSKTTLNSFGLSELSAKRYSSTLGAMMKSSGLAGVQMETMSKKLTELSADMASFYNLSTDEAFEKIRSGISGETEPLKQLGVNMSVANMEAYALSQGIKTSWEKMDQASQTLLRYNYLLSVTGDAQGDFARTSGSWANQVRLMGEQWNIFKGTMGAGFINILTPILKGLNWIIGKLQIAAAYFKAFTELIFGNAASSSSAPVTNALGDMGSAADNTAGSMDAAGKATDKAGKKTKKAAKDVKGSLASFDQLNTLTQSTADAAKDAAKGAAGLGGIGAGLGSMGDLDLSTPSIDVDPIKQQVADLMNSLKASFNSIWNFIKTGWAGMRPALQPFVDMMPPIKRSVESIGQTFKTLMNKVLVPMAKYVVGDFIPSIVVGFTKAFAPVIAKEIVWTFAEFDKTFKNSTNESIKLWNTVWLPSLEQVKNAFVSAMPQIASALDSLLTNTLNPFSDFIMNGFAIPIGTTLAETLVPIFTDTLVWAIQTFATTFTNAVNAINDVWTTTLFPALQQLRDTFMDVIPQIGKSIQSLLDNTIKPFVEYALNDFIIPIVNAVVKTLAPIFTDVLVLAFKEAAKTFKWAVDLINDIFKTTFKPVFDLIKQIVQDTLQIVKDLWTRYGADILSKISEMMNGIRGTFQKLWDEVLKPIIEPFLTTLKDLWQGTIKGIIQQVGELTTTSSLDLLLTTLLIYWHLLLLLDLRRF</sequence>
<organism evidence="1 2">
    <name type="scientific">Paenibacillus shirakamiensis</name>
    <dbReference type="NCBI Taxonomy" id="1265935"/>
    <lineage>
        <taxon>Bacteria</taxon>
        <taxon>Bacillati</taxon>
        <taxon>Bacillota</taxon>
        <taxon>Bacilli</taxon>
        <taxon>Bacillales</taxon>
        <taxon>Paenibacillaceae</taxon>
        <taxon>Paenibacillus</taxon>
    </lineage>
</organism>
<evidence type="ECO:0000313" key="2">
    <source>
        <dbReference type="Proteomes" id="UP001519288"/>
    </source>
</evidence>
<comment type="caution">
    <text evidence="1">The sequence shown here is derived from an EMBL/GenBank/DDBJ whole genome shotgun (WGS) entry which is preliminary data.</text>
</comment>